<dbReference type="EMBL" id="JAUTXT010000002">
    <property type="protein sequence ID" value="KAK3679405.1"/>
    <property type="molecule type" value="Genomic_DNA"/>
</dbReference>
<accession>A0AAE1C5W9</accession>
<gene>
    <name evidence="2" type="ORF">LTR78_000966</name>
</gene>
<evidence type="ECO:0000256" key="1">
    <source>
        <dbReference type="SAM" id="MobiDB-lite"/>
    </source>
</evidence>
<feature type="region of interest" description="Disordered" evidence="1">
    <location>
        <begin position="1"/>
        <end position="161"/>
    </location>
</feature>
<feature type="compositionally biased region" description="Basic and acidic residues" evidence="1">
    <location>
        <begin position="110"/>
        <end position="148"/>
    </location>
</feature>
<keyword evidence="3" id="KW-1185">Reference proteome</keyword>
<comment type="caution">
    <text evidence="2">The sequence shown here is derived from an EMBL/GenBank/DDBJ whole genome shotgun (WGS) entry which is preliminary data.</text>
</comment>
<organism evidence="2 3">
    <name type="scientific">Recurvomyces mirabilis</name>
    <dbReference type="NCBI Taxonomy" id="574656"/>
    <lineage>
        <taxon>Eukaryota</taxon>
        <taxon>Fungi</taxon>
        <taxon>Dikarya</taxon>
        <taxon>Ascomycota</taxon>
        <taxon>Pezizomycotina</taxon>
        <taxon>Dothideomycetes</taxon>
        <taxon>Dothideomycetidae</taxon>
        <taxon>Mycosphaerellales</taxon>
        <taxon>Teratosphaeriaceae</taxon>
        <taxon>Recurvomyces</taxon>
    </lineage>
</organism>
<evidence type="ECO:0000313" key="3">
    <source>
        <dbReference type="Proteomes" id="UP001274830"/>
    </source>
</evidence>
<protein>
    <submittedName>
        <fullName evidence="2">Uncharacterized protein</fullName>
    </submittedName>
</protein>
<dbReference type="AlphaFoldDB" id="A0AAE1C5W9"/>
<feature type="compositionally biased region" description="Low complexity" evidence="1">
    <location>
        <begin position="73"/>
        <end position="84"/>
    </location>
</feature>
<sequence length="161" mass="17809">MSFLRTVRQPLLRPLSRTTPRVAFAGRRYASQDYGSPEGDMVKEAPKDRGPNPSEHLEHPGPPPPSTAGKSEQQTQQGGQQQQQPKSDNSGNNKGTQAAQPKILNESPPQEEHASEEVQKHNQEVDRRAEQAASKDRNEDIEKDKVGKDFWSGHGGADRQP</sequence>
<proteinExistence type="predicted"/>
<feature type="compositionally biased region" description="Polar residues" evidence="1">
    <location>
        <begin position="85"/>
        <end position="99"/>
    </location>
</feature>
<name>A0AAE1C5W9_9PEZI</name>
<reference evidence="2" key="1">
    <citation type="submission" date="2023-07" db="EMBL/GenBank/DDBJ databases">
        <title>Black Yeasts Isolated from many extreme environments.</title>
        <authorList>
            <person name="Coleine C."/>
            <person name="Stajich J.E."/>
            <person name="Selbmann L."/>
        </authorList>
    </citation>
    <scope>NUCLEOTIDE SEQUENCE</scope>
    <source>
        <strain evidence="2">CCFEE 5485</strain>
    </source>
</reference>
<evidence type="ECO:0000313" key="2">
    <source>
        <dbReference type="EMBL" id="KAK3679405.1"/>
    </source>
</evidence>
<dbReference type="Proteomes" id="UP001274830">
    <property type="component" value="Unassembled WGS sequence"/>
</dbReference>
<feature type="compositionally biased region" description="Basic and acidic residues" evidence="1">
    <location>
        <begin position="40"/>
        <end position="59"/>
    </location>
</feature>